<organism evidence="2 3">
    <name type="scientific">Scophthalmus maximus</name>
    <name type="common">Turbot</name>
    <name type="synonym">Psetta maxima</name>
    <dbReference type="NCBI Taxonomy" id="52904"/>
    <lineage>
        <taxon>Eukaryota</taxon>
        <taxon>Metazoa</taxon>
        <taxon>Chordata</taxon>
        <taxon>Craniata</taxon>
        <taxon>Vertebrata</taxon>
        <taxon>Euteleostomi</taxon>
        <taxon>Actinopterygii</taxon>
        <taxon>Neopterygii</taxon>
        <taxon>Teleostei</taxon>
        <taxon>Neoteleostei</taxon>
        <taxon>Acanthomorphata</taxon>
        <taxon>Carangaria</taxon>
        <taxon>Pleuronectiformes</taxon>
        <taxon>Pleuronectoidei</taxon>
        <taxon>Scophthalmidae</taxon>
        <taxon>Scophthalmus</taxon>
    </lineage>
</organism>
<dbReference type="AlphaFoldDB" id="A0A6A4SB25"/>
<dbReference type="EMBL" id="VEVO01000014">
    <property type="protein sequence ID" value="KAF0031423.1"/>
    <property type="molecule type" value="Genomic_DNA"/>
</dbReference>
<comment type="caution">
    <text evidence="2">The sequence shown here is derived from an EMBL/GenBank/DDBJ whole genome shotgun (WGS) entry which is preliminary data.</text>
</comment>
<accession>A0A6A4SB25</accession>
<gene>
    <name evidence="2" type="ORF">F2P81_015978</name>
</gene>
<reference evidence="2 3" key="1">
    <citation type="submission" date="2019-06" db="EMBL/GenBank/DDBJ databases">
        <title>Draft genomes of female and male turbot (Scophthalmus maximus).</title>
        <authorList>
            <person name="Xu H."/>
            <person name="Xu X.-W."/>
            <person name="Shao C."/>
            <person name="Chen S."/>
        </authorList>
    </citation>
    <scope>NUCLEOTIDE SEQUENCE [LARGE SCALE GENOMIC DNA]</scope>
    <source>
        <strain evidence="2">Ysfricsl-2016a</strain>
        <tissue evidence="2">Blood</tissue>
    </source>
</reference>
<proteinExistence type="predicted"/>
<dbReference type="Proteomes" id="UP000438429">
    <property type="component" value="Unassembled WGS sequence"/>
</dbReference>
<feature type="compositionally biased region" description="Basic and acidic residues" evidence="1">
    <location>
        <begin position="43"/>
        <end position="54"/>
    </location>
</feature>
<name>A0A6A4SB25_SCOMX</name>
<evidence type="ECO:0000313" key="2">
    <source>
        <dbReference type="EMBL" id="KAF0031423.1"/>
    </source>
</evidence>
<sequence length="91" mass="10617">MHKQYENKDRILPNAPCASSDRSDRRHPPVRSFPRAPVITAQAEKDRNGSERRATGNTQTRRQPVDPAWRQKRLRALGNKKRKEKRSHGHK</sequence>
<feature type="compositionally biased region" description="Basic and acidic residues" evidence="1">
    <location>
        <begin position="1"/>
        <end position="11"/>
    </location>
</feature>
<evidence type="ECO:0000256" key="1">
    <source>
        <dbReference type="SAM" id="MobiDB-lite"/>
    </source>
</evidence>
<protein>
    <submittedName>
        <fullName evidence="2">Uncharacterized protein</fullName>
    </submittedName>
</protein>
<evidence type="ECO:0000313" key="3">
    <source>
        <dbReference type="Proteomes" id="UP000438429"/>
    </source>
</evidence>
<feature type="region of interest" description="Disordered" evidence="1">
    <location>
        <begin position="1"/>
        <end position="91"/>
    </location>
</feature>
<feature type="compositionally biased region" description="Basic residues" evidence="1">
    <location>
        <begin position="70"/>
        <end position="91"/>
    </location>
</feature>